<dbReference type="Proteomes" id="UP000306319">
    <property type="component" value="Unassembled WGS sequence"/>
</dbReference>
<keyword evidence="2" id="KW-1185">Reference proteome</keyword>
<evidence type="ECO:0000313" key="2">
    <source>
        <dbReference type="Proteomes" id="UP000306319"/>
    </source>
</evidence>
<proteinExistence type="predicted"/>
<evidence type="ECO:0000313" key="1">
    <source>
        <dbReference type="EMBL" id="TGY81004.1"/>
    </source>
</evidence>
<accession>A0AC61RN64</accession>
<protein>
    <submittedName>
        <fullName evidence="1">Uncharacterized protein</fullName>
    </submittedName>
</protein>
<comment type="caution">
    <text evidence="1">The sequence shown here is derived from an EMBL/GenBank/DDBJ whole genome shotgun (WGS) entry which is preliminary data.</text>
</comment>
<dbReference type="EMBL" id="SRYB01000001">
    <property type="protein sequence ID" value="TGY81004.1"/>
    <property type="molecule type" value="Genomic_DNA"/>
</dbReference>
<organism evidence="1 2">
    <name type="scientific">Lepagella muris</name>
    <dbReference type="NCBI Taxonomy" id="3032870"/>
    <lineage>
        <taxon>Bacteria</taxon>
        <taxon>Pseudomonadati</taxon>
        <taxon>Bacteroidota</taxon>
        <taxon>Bacteroidia</taxon>
        <taxon>Bacteroidales</taxon>
        <taxon>Muribaculaceae</taxon>
        <taxon>Lepagella</taxon>
    </lineage>
</organism>
<name>A0AC61RN64_9BACT</name>
<gene>
    <name evidence="1" type="ORF">E5331_01075</name>
</gene>
<reference evidence="1" key="1">
    <citation type="submission" date="2019-04" db="EMBL/GenBank/DDBJ databases">
        <title>Microbes associate with the intestines of laboratory mice.</title>
        <authorList>
            <person name="Navarre W."/>
            <person name="Wong E."/>
            <person name="Huang K."/>
            <person name="Tropini C."/>
            <person name="Ng K."/>
            <person name="Yu B."/>
        </authorList>
    </citation>
    <scope>NUCLEOTIDE SEQUENCE</scope>
    <source>
        <strain evidence="1">NM04_E33</strain>
    </source>
</reference>
<sequence length="247" mass="28410">MEKTIIDIIDKKAQRQYNRMTGIKRKAYRAMLYAGVQITLNGYSVREIAPEIDYSESGTTKLVQKWIQLMQGGDVTVNLIINAVQKIPMSRRIAHKQTPVKESEPITPSKPVQVEIPKPMPAITRPTRTKVKNVLGFLITPEDEMRERAAIRSSILFFQSYGKGKEPRMNGEYYTPGTNPDEVVKDEGKWLPLDTAALYCGCKEEVINIAGQNGIIERRVYRRNANRNYYEYKVDDLDRFIRDNHLL</sequence>